<dbReference type="NCBIfam" id="TIGR01389">
    <property type="entry name" value="recQ"/>
    <property type="match status" value="1"/>
</dbReference>
<dbReference type="PROSITE" id="PS51192">
    <property type="entry name" value="HELICASE_ATP_BIND_1"/>
    <property type="match status" value="1"/>
</dbReference>
<keyword evidence="6" id="KW-0227">DNA damage</keyword>
<dbReference type="SMART" id="SM00956">
    <property type="entry name" value="RQC"/>
    <property type="match status" value="1"/>
</dbReference>
<dbReference type="InterPro" id="IPR006293">
    <property type="entry name" value="DNA_helicase_ATP-dep_RecQ_bac"/>
</dbReference>
<dbReference type="InterPro" id="IPR002121">
    <property type="entry name" value="HRDC_dom"/>
</dbReference>
<dbReference type="GO" id="GO:0043590">
    <property type="term" value="C:bacterial nucleoid"/>
    <property type="evidence" value="ECO:0007669"/>
    <property type="project" value="TreeGrafter"/>
</dbReference>
<dbReference type="Gene3D" id="1.10.10.10">
    <property type="entry name" value="Winged helix-like DNA-binding domain superfamily/Winged helix DNA-binding domain"/>
    <property type="match status" value="1"/>
</dbReference>
<evidence type="ECO:0000256" key="4">
    <source>
        <dbReference type="ARBA" id="ARBA00022723"/>
    </source>
</evidence>
<dbReference type="CDD" id="cd17920">
    <property type="entry name" value="DEXHc_RecQ"/>
    <property type="match status" value="1"/>
</dbReference>
<keyword evidence="10" id="KW-0067">ATP-binding</keyword>
<feature type="domain" description="Helicase C-terminal" evidence="19">
    <location>
        <begin position="218"/>
        <end position="364"/>
    </location>
</feature>
<dbReference type="GO" id="GO:0005524">
    <property type="term" value="F:ATP binding"/>
    <property type="evidence" value="ECO:0007669"/>
    <property type="project" value="UniProtKB-KW"/>
</dbReference>
<dbReference type="GO" id="GO:0005737">
    <property type="term" value="C:cytoplasm"/>
    <property type="evidence" value="ECO:0007669"/>
    <property type="project" value="TreeGrafter"/>
</dbReference>
<evidence type="ECO:0000256" key="8">
    <source>
        <dbReference type="ARBA" id="ARBA00022806"/>
    </source>
</evidence>
<dbReference type="InterPro" id="IPR036388">
    <property type="entry name" value="WH-like_DNA-bd_sf"/>
</dbReference>
<protein>
    <recommendedName>
        <fullName evidence="16">DNA helicase RecQ</fullName>
        <ecNumber evidence="16">5.6.2.4</ecNumber>
    </recommendedName>
</protein>
<dbReference type="InterPro" id="IPR027417">
    <property type="entry name" value="P-loop_NTPase"/>
</dbReference>
<dbReference type="GO" id="GO:0006310">
    <property type="term" value="P:DNA recombination"/>
    <property type="evidence" value="ECO:0007669"/>
    <property type="project" value="UniProtKB-UniRule"/>
</dbReference>
<evidence type="ECO:0000256" key="3">
    <source>
        <dbReference type="ARBA" id="ARBA00005446"/>
    </source>
</evidence>
<dbReference type="NCBIfam" id="TIGR00614">
    <property type="entry name" value="recQ_fam"/>
    <property type="match status" value="1"/>
</dbReference>
<gene>
    <name evidence="20" type="primary">recQ</name>
    <name evidence="20" type="ORF">COU00_01285</name>
</gene>
<evidence type="ECO:0000259" key="19">
    <source>
        <dbReference type="PROSITE" id="PS51194"/>
    </source>
</evidence>
<comment type="catalytic activity">
    <reaction evidence="15">
        <text>Couples ATP hydrolysis with the unwinding of duplex DNA by translocating in the 3'-5' direction.</text>
        <dbReference type="EC" id="5.6.2.4"/>
    </reaction>
</comment>
<evidence type="ECO:0000256" key="10">
    <source>
        <dbReference type="ARBA" id="ARBA00022840"/>
    </source>
</evidence>
<evidence type="ECO:0000256" key="13">
    <source>
        <dbReference type="ARBA" id="ARBA00023204"/>
    </source>
</evidence>
<dbReference type="SMART" id="SM00490">
    <property type="entry name" value="HELICc"/>
    <property type="match status" value="1"/>
</dbReference>
<keyword evidence="13" id="KW-0234">DNA repair</keyword>
<comment type="caution">
    <text evidence="20">The sequence shown here is derived from an EMBL/GenBank/DDBJ whole genome shotgun (WGS) entry which is preliminary data.</text>
</comment>
<keyword evidence="14" id="KW-0413">Isomerase</keyword>
<evidence type="ECO:0000256" key="2">
    <source>
        <dbReference type="ARBA" id="ARBA00001947"/>
    </source>
</evidence>
<sequence>MTEQLLTTLKKYFGYDEFRPMQADIIKSVLAGKDNFVLMPTGGGKSLCYQLPALEFPGITLVISPLIALMKDQVDALQANGIKAEFINSSLTPAQINAAYARAKNNEIKILYLAPERFAQKEFQNFLKSLPVSLIAVDEAHCISEWGHDFRPDYRNLNLLKKLFPFVPLIALTATATAKVRADIINQLNLKKAPIFISSFNRENLNLSVIEKKQAFPKLVNLLQKYKNESVIIYCFSRKETEEIAENLRLNKFNARAYHAGLETNERKSTQDFFIKDKINIIVATIAFGMGIDKPDVRLVVHYTFPKTLEGYYQEIGRAGRDGLPSECVTFYTYADTRKHEFFINQIEDNNLQKRAREKLSEILNFCDLSTCRKKYLLKYFGETLEKENCGGCDVCLTEKEVFDATVVSKKILSAVARAENRFGKNYIIDVLLGKKNQKILINKHDQLSVFKIINDFSENELAQIINQLINLNYLHKSDGQYPILTLTKKGAEFMGSEETLSLNKPRADVIDAKKRPQRGELEFNPELFAILRSLRKELAEKANVPPFVIFGDASLREMAYYFPQDKNNFSKISGVGAKKLERFGAIFLRAITEFTAKNNLAPVARREKSAEPVLTMSTQKPTFYLKTKELLIKKTSIERIAKRQDLAPSTIINHIEKIIDAGEIINLAYLKLPRNRYETMKTAFAECGDEKLKPVFEYLNGQYSYDELKLARILIRL</sequence>
<keyword evidence="7" id="KW-0378">Hydrolase</keyword>
<dbReference type="Gene3D" id="1.10.150.80">
    <property type="entry name" value="HRDC domain"/>
    <property type="match status" value="1"/>
</dbReference>
<dbReference type="GO" id="GO:0043138">
    <property type="term" value="F:3'-5' DNA helicase activity"/>
    <property type="evidence" value="ECO:0007669"/>
    <property type="project" value="UniProtKB-EC"/>
</dbReference>
<dbReference type="InterPro" id="IPR036390">
    <property type="entry name" value="WH_DNA-bd_sf"/>
</dbReference>
<comment type="cofactor">
    <cofactor evidence="2">
        <name>Zn(2+)</name>
        <dbReference type="ChEBI" id="CHEBI:29105"/>
    </cofactor>
</comment>
<dbReference type="InterPro" id="IPR004589">
    <property type="entry name" value="DNA_helicase_ATP-dep_RecQ"/>
</dbReference>
<dbReference type="Pfam" id="PF09382">
    <property type="entry name" value="RQC"/>
    <property type="match status" value="1"/>
</dbReference>
<dbReference type="GO" id="GO:0006260">
    <property type="term" value="P:DNA replication"/>
    <property type="evidence" value="ECO:0007669"/>
    <property type="project" value="InterPro"/>
</dbReference>
<dbReference type="InterPro" id="IPR029491">
    <property type="entry name" value="Helicase_HTH"/>
</dbReference>
<dbReference type="InterPro" id="IPR014001">
    <property type="entry name" value="Helicase_ATP-bd"/>
</dbReference>
<evidence type="ECO:0000256" key="11">
    <source>
        <dbReference type="ARBA" id="ARBA00023125"/>
    </source>
</evidence>
<dbReference type="SUPFAM" id="SSF52540">
    <property type="entry name" value="P-loop containing nucleoside triphosphate hydrolases"/>
    <property type="match status" value="1"/>
</dbReference>
<keyword evidence="11" id="KW-0238">DNA-binding</keyword>
<keyword evidence="12" id="KW-0233">DNA recombination</keyword>
<dbReference type="Pfam" id="PF00570">
    <property type="entry name" value="HRDC"/>
    <property type="match status" value="1"/>
</dbReference>
<dbReference type="SUPFAM" id="SSF46785">
    <property type="entry name" value="Winged helix' DNA-binding domain"/>
    <property type="match status" value="1"/>
</dbReference>
<dbReference type="AlphaFoldDB" id="A0A2M6WMJ8"/>
<dbReference type="Pfam" id="PF00271">
    <property type="entry name" value="Helicase_C"/>
    <property type="match status" value="1"/>
</dbReference>
<dbReference type="InterPro" id="IPR001650">
    <property type="entry name" value="Helicase_C-like"/>
</dbReference>
<dbReference type="SUPFAM" id="SSF47819">
    <property type="entry name" value="HRDC-like"/>
    <property type="match status" value="1"/>
</dbReference>
<dbReference type="Gene3D" id="1.10.10.1390">
    <property type="entry name" value="ATP-dependent DNA helicase RecQ"/>
    <property type="match status" value="1"/>
</dbReference>
<dbReference type="InterPro" id="IPR010997">
    <property type="entry name" value="HRDC-like_sf"/>
</dbReference>
<evidence type="ECO:0000313" key="20">
    <source>
        <dbReference type="EMBL" id="PIT94005.1"/>
    </source>
</evidence>
<dbReference type="PANTHER" id="PTHR13710">
    <property type="entry name" value="DNA HELICASE RECQ FAMILY MEMBER"/>
    <property type="match status" value="1"/>
</dbReference>
<keyword evidence="4" id="KW-0479">Metal-binding</keyword>
<dbReference type="FunFam" id="3.40.50.300:FF:000156">
    <property type="entry name" value="ATP-dependent DNA helicase recQ"/>
    <property type="match status" value="1"/>
</dbReference>
<dbReference type="GO" id="GO:0030894">
    <property type="term" value="C:replisome"/>
    <property type="evidence" value="ECO:0007669"/>
    <property type="project" value="TreeGrafter"/>
</dbReference>
<dbReference type="EC" id="5.6.2.4" evidence="16"/>
<dbReference type="CDD" id="cd18794">
    <property type="entry name" value="SF2_C_RecQ"/>
    <property type="match status" value="1"/>
</dbReference>
<dbReference type="Pfam" id="PF00270">
    <property type="entry name" value="DEAD"/>
    <property type="match status" value="1"/>
</dbReference>
<dbReference type="InterPro" id="IPR018982">
    <property type="entry name" value="RQC_domain"/>
</dbReference>
<dbReference type="PANTHER" id="PTHR13710:SF105">
    <property type="entry name" value="ATP-DEPENDENT DNA HELICASE Q1"/>
    <property type="match status" value="1"/>
</dbReference>
<comment type="similarity">
    <text evidence="3">Belongs to the helicase family. RecQ subfamily.</text>
</comment>
<evidence type="ECO:0000313" key="21">
    <source>
        <dbReference type="Proteomes" id="UP000229335"/>
    </source>
</evidence>
<dbReference type="InterPro" id="IPR011545">
    <property type="entry name" value="DEAD/DEAH_box_helicase_dom"/>
</dbReference>
<dbReference type="GO" id="GO:0046872">
    <property type="term" value="F:metal ion binding"/>
    <property type="evidence" value="ECO:0007669"/>
    <property type="project" value="UniProtKB-KW"/>
</dbReference>
<dbReference type="SMART" id="SM00341">
    <property type="entry name" value="HRDC"/>
    <property type="match status" value="1"/>
</dbReference>
<dbReference type="SMART" id="SM00487">
    <property type="entry name" value="DEXDc"/>
    <property type="match status" value="1"/>
</dbReference>
<dbReference type="GO" id="GO:0009432">
    <property type="term" value="P:SOS response"/>
    <property type="evidence" value="ECO:0007669"/>
    <property type="project" value="UniProtKB-UniRule"/>
</dbReference>
<dbReference type="GO" id="GO:0006281">
    <property type="term" value="P:DNA repair"/>
    <property type="evidence" value="ECO:0007669"/>
    <property type="project" value="UniProtKB-KW"/>
</dbReference>
<feature type="domain" description="Helicase ATP-binding" evidence="18">
    <location>
        <begin position="26"/>
        <end position="194"/>
    </location>
</feature>
<evidence type="ECO:0000256" key="1">
    <source>
        <dbReference type="ARBA" id="ARBA00001946"/>
    </source>
</evidence>
<dbReference type="InterPro" id="IPR032284">
    <property type="entry name" value="RecQ_Zn-bd"/>
</dbReference>
<evidence type="ECO:0000259" key="17">
    <source>
        <dbReference type="PROSITE" id="PS50967"/>
    </source>
</evidence>
<dbReference type="Proteomes" id="UP000229335">
    <property type="component" value="Unassembled WGS sequence"/>
</dbReference>
<keyword evidence="9" id="KW-0862">Zinc</keyword>
<dbReference type="GO" id="GO:0009378">
    <property type="term" value="F:four-way junction helicase activity"/>
    <property type="evidence" value="ECO:0007669"/>
    <property type="project" value="TreeGrafter"/>
</dbReference>
<proteinExistence type="inferred from homology"/>
<dbReference type="Pfam" id="PF14493">
    <property type="entry name" value="HTH_40"/>
    <property type="match status" value="1"/>
</dbReference>
<name>A0A2M6WMJ8_9BACT</name>
<organism evidence="20 21">
    <name type="scientific">Candidatus Falkowbacteria bacterium CG10_big_fil_rev_8_21_14_0_10_43_11</name>
    <dbReference type="NCBI Taxonomy" id="1974568"/>
    <lineage>
        <taxon>Bacteria</taxon>
        <taxon>Candidatus Falkowiibacteriota</taxon>
    </lineage>
</organism>
<evidence type="ECO:0000256" key="9">
    <source>
        <dbReference type="ARBA" id="ARBA00022833"/>
    </source>
</evidence>
<evidence type="ECO:0000256" key="16">
    <source>
        <dbReference type="NCBIfam" id="TIGR01389"/>
    </source>
</evidence>
<keyword evidence="8 20" id="KW-0347">Helicase</keyword>
<accession>A0A2M6WMJ8</accession>
<dbReference type="FunFam" id="3.40.50.300:FF:000296">
    <property type="entry name" value="ATP-dependent DNA helicase RecQ"/>
    <property type="match status" value="1"/>
</dbReference>
<dbReference type="Gene3D" id="3.40.50.300">
    <property type="entry name" value="P-loop containing nucleotide triphosphate hydrolases"/>
    <property type="match status" value="2"/>
</dbReference>
<dbReference type="EMBL" id="PFAS01000017">
    <property type="protein sequence ID" value="PIT94005.1"/>
    <property type="molecule type" value="Genomic_DNA"/>
</dbReference>
<keyword evidence="5" id="KW-0547">Nucleotide-binding</keyword>
<reference evidence="21" key="1">
    <citation type="submission" date="2017-09" db="EMBL/GenBank/DDBJ databases">
        <title>Depth-based differentiation of microbial function through sediment-hosted aquifers and enrichment of novel symbionts in the deep terrestrial subsurface.</title>
        <authorList>
            <person name="Probst A.J."/>
            <person name="Ladd B."/>
            <person name="Jarett J.K."/>
            <person name="Geller-Mcgrath D.E."/>
            <person name="Sieber C.M.K."/>
            <person name="Emerson J.B."/>
            <person name="Anantharaman K."/>
            <person name="Thomas B.C."/>
            <person name="Malmstrom R."/>
            <person name="Stieglmeier M."/>
            <person name="Klingl A."/>
            <person name="Woyke T."/>
            <person name="Ryan C.M."/>
            <person name="Banfield J.F."/>
        </authorList>
    </citation>
    <scope>NUCLEOTIDE SEQUENCE [LARGE SCALE GENOMIC DNA]</scope>
</reference>
<dbReference type="InterPro" id="IPR044876">
    <property type="entry name" value="HRDC_dom_sf"/>
</dbReference>
<evidence type="ECO:0000256" key="7">
    <source>
        <dbReference type="ARBA" id="ARBA00022801"/>
    </source>
</evidence>
<comment type="cofactor">
    <cofactor evidence="1">
        <name>Mg(2+)</name>
        <dbReference type="ChEBI" id="CHEBI:18420"/>
    </cofactor>
</comment>
<evidence type="ECO:0000256" key="5">
    <source>
        <dbReference type="ARBA" id="ARBA00022741"/>
    </source>
</evidence>
<evidence type="ECO:0000259" key="18">
    <source>
        <dbReference type="PROSITE" id="PS51192"/>
    </source>
</evidence>
<dbReference type="PROSITE" id="PS50967">
    <property type="entry name" value="HRDC"/>
    <property type="match status" value="1"/>
</dbReference>
<evidence type="ECO:0000256" key="6">
    <source>
        <dbReference type="ARBA" id="ARBA00022763"/>
    </source>
</evidence>
<feature type="domain" description="HRDC" evidence="17">
    <location>
        <begin position="522"/>
        <end position="602"/>
    </location>
</feature>
<evidence type="ECO:0000256" key="12">
    <source>
        <dbReference type="ARBA" id="ARBA00023172"/>
    </source>
</evidence>
<dbReference type="GO" id="GO:0003677">
    <property type="term" value="F:DNA binding"/>
    <property type="evidence" value="ECO:0007669"/>
    <property type="project" value="UniProtKB-KW"/>
</dbReference>
<dbReference type="Pfam" id="PF16124">
    <property type="entry name" value="RecQ_Zn_bind"/>
    <property type="match status" value="1"/>
</dbReference>
<evidence type="ECO:0000256" key="14">
    <source>
        <dbReference type="ARBA" id="ARBA00023235"/>
    </source>
</evidence>
<dbReference type="PROSITE" id="PS51194">
    <property type="entry name" value="HELICASE_CTER"/>
    <property type="match status" value="1"/>
</dbReference>
<dbReference type="GO" id="GO:0016787">
    <property type="term" value="F:hydrolase activity"/>
    <property type="evidence" value="ECO:0007669"/>
    <property type="project" value="UniProtKB-KW"/>
</dbReference>
<evidence type="ECO:0000256" key="15">
    <source>
        <dbReference type="ARBA" id="ARBA00034617"/>
    </source>
</evidence>